<keyword evidence="3" id="KW-0238">DNA-binding</keyword>
<dbReference type="Pfam" id="PF00126">
    <property type="entry name" value="HTH_1"/>
    <property type="match status" value="1"/>
</dbReference>
<dbReference type="EMBL" id="OBQD01000014">
    <property type="protein sequence ID" value="SOC45295.1"/>
    <property type="molecule type" value="Genomic_DNA"/>
</dbReference>
<evidence type="ECO:0000256" key="1">
    <source>
        <dbReference type="ARBA" id="ARBA00009437"/>
    </source>
</evidence>
<dbReference type="RefSeq" id="WP_097141850.1">
    <property type="nucleotide sequence ID" value="NZ_OBQD01000014.1"/>
</dbReference>
<comment type="similarity">
    <text evidence="1">Belongs to the LysR transcriptional regulatory family.</text>
</comment>
<dbReference type="GO" id="GO:0003700">
    <property type="term" value="F:DNA-binding transcription factor activity"/>
    <property type="evidence" value="ECO:0007669"/>
    <property type="project" value="InterPro"/>
</dbReference>
<feature type="domain" description="HTH lysR-type" evidence="5">
    <location>
        <begin position="17"/>
        <end position="54"/>
    </location>
</feature>
<dbReference type="AlphaFoldDB" id="A0A285UTP0"/>
<dbReference type="InterPro" id="IPR036390">
    <property type="entry name" value="WH_DNA-bd_sf"/>
</dbReference>
<gene>
    <name evidence="6" type="ORF">SAMN05892877_114133</name>
</gene>
<dbReference type="Pfam" id="PF03466">
    <property type="entry name" value="LysR_substrate"/>
    <property type="match status" value="1"/>
</dbReference>
<name>A0A285UTP0_9HYPH</name>
<evidence type="ECO:0000256" key="4">
    <source>
        <dbReference type="ARBA" id="ARBA00023163"/>
    </source>
</evidence>
<evidence type="ECO:0000259" key="5">
    <source>
        <dbReference type="PROSITE" id="PS50931"/>
    </source>
</evidence>
<accession>A0A285UTP0</accession>
<dbReference type="InterPro" id="IPR005119">
    <property type="entry name" value="LysR_subst-bd"/>
</dbReference>
<protein>
    <submittedName>
        <fullName evidence="6">LysR family transcriptional regulator</fullName>
    </submittedName>
</protein>
<dbReference type="GO" id="GO:0005829">
    <property type="term" value="C:cytosol"/>
    <property type="evidence" value="ECO:0007669"/>
    <property type="project" value="TreeGrafter"/>
</dbReference>
<sequence length="307" mass="33809">MQPISWRLPRLATSLWAAEKLGRTQPALTKCIRRLEDDLRTELFRHEGRRLVLTEAGIVFLARMRSLIGHAAEIRREIADLGVGIAGHIRIGSAATAAEYMLPLLTAELIRRAPAVTLDLTVGMNDVLVGALIEKNLDLVFGPLTEATADGDRFESFSLATDAAVAVASRDHPIFDSPITMESLAVHKWVLSRPAVATRQWLQERFRSLGFDGPQVQMETSSISLLPRLIAETKLLSFISRRNLGAGAAGAQLKEIPLEETTMLREFGIIRLRSAYFTPAARLLVEIAEARKADFAGAEEAHRSAVR</sequence>
<keyword evidence="2" id="KW-0805">Transcription regulation</keyword>
<dbReference type="InterPro" id="IPR050950">
    <property type="entry name" value="HTH-type_LysR_regulators"/>
</dbReference>
<dbReference type="PANTHER" id="PTHR30419:SF8">
    <property type="entry name" value="NITROGEN ASSIMILATION TRANSCRIPTIONAL ACTIVATOR-RELATED"/>
    <property type="match status" value="1"/>
</dbReference>
<keyword evidence="4" id="KW-0804">Transcription</keyword>
<dbReference type="Gene3D" id="3.40.190.290">
    <property type="match status" value="1"/>
</dbReference>
<reference evidence="6 7" key="1">
    <citation type="submission" date="2017-08" db="EMBL/GenBank/DDBJ databases">
        <authorList>
            <person name="de Groot N.N."/>
        </authorList>
    </citation>
    <scope>NUCLEOTIDE SEQUENCE [LARGE SCALE GENOMIC DNA]</scope>
    <source>
        <strain evidence="6 7">JC85</strain>
    </source>
</reference>
<dbReference type="InterPro" id="IPR036388">
    <property type="entry name" value="WH-like_DNA-bd_sf"/>
</dbReference>
<evidence type="ECO:0000313" key="6">
    <source>
        <dbReference type="EMBL" id="SOC45295.1"/>
    </source>
</evidence>
<evidence type="ECO:0000256" key="3">
    <source>
        <dbReference type="ARBA" id="ARBA00023125"/>
    </source>
</evidence>
<dbReference type="GO" id="GO:0003677">
    <property type="term" value="F:DNA binding"/>
    <property type="evidence" value="ECO:0007669"/>
    <property type="project" value="UniProtKB-KW"/>
</dbReference>
<evidence type="ECO:0000313" key="7">
    <source>
        <dbReference type="Proteomes" id="UP000219167"/>
    </source>
</evidence>
<dbReference type="PANTHER" id="PTHR30419">
    <property type="entry name" value="HTH-TYPE TRANSCRIPTIONAL REGULATOR YBHD"/>
    <property type="match status" value="1"/>
</dbReference>
<dbReference type="Proteomes" id="UP000219167">
    <property type="component" value="Unassembled WGS sequence"/>
</dbReference>
<dbReference type="OrthoDB" id="9791253at2"/>
<proteinExistence type="inferred from homology"/>
<dbReference type="InterPro" id="IPR000847">
    <property type="entry name" value="LysR_HTH_N"/>
</dbReference>
<dbReference type="SUPFAM" id="SSF46785">
    <property type="entry name" value="Winged helix' DNA-binding domain"/>
    <property type="match status" value="1"/>
</dbReference>
<dbReference type="PROSITE" id="PS50931">
    <property type="entry name" value="HTH_LYSR"/>
    <property type="match status" value="1"/>
</dbReference>
<dbReference type="SUPFAM" id="SSF53850">
    <property type="entry name" value="Periplasmic binding protein-like II"/>
    <property type="match status" value="1"/>
</dbReference>
<evidence type="ECO:0000256" key="2">
    <source>
        <dbReference type="ARBA" id="ARBA00023015"/>
    </source>
</evidence>
<keyword evidence="7" id="KW-1185">Reference proteome</keyword>
<dbReference type="Gene3D" id="1.10.10.10">
    <property type="entry name" value="Winged helix-like DNA-binding domain superfamily/Winged helix DNA-binding domain"/>
    <property type="match status" value="1"/>
</dbReference>
<organism evidence="6 7">
    <name type="scientific">Rhizobium subbaraonis</name>
    <dbReference type="NCBI Taxonomy" id="908946"/>
    <lineage>
        <taxon>Bacteria</taxon>
        <taxon>Pseudomonadati</taxon>
        <taxon>Pseudomonadota</taxon>
        <taxon>Alphaproteobacteria</taxon>
        <taxon>Hyphomicrobiales</taxon>
        <taxon>Rhizobiaceae</taxon>
        <taxon>Rhizobium/Agrobacterium group</taxon>
        <taxon>Rhizobium</taxon>
    </lineage>
</organism>